<dbReference type="OrthoDB" id="5141738at2759"/>
<organism evidence="7">
    <name type="scientific">Capitella teleta</name>
    <name type="common">Polychaete worm</name>
    <dbReference type="NCBI Taxonomy" id="283909"/>
    <lineage>
        <taxon>Eukaryota</taxon>
        <taxon>Metazoa</taxon>
        <taxon>Spiralia</taxon>
        <taxon>Lophotrochozoa</taxon>
        <taxon>Annelida</taxon>
        <taxon>Polychaeta</taxon>
        <taxon>Sedentaria</taxon>
        <taxon>Scolecida</taxon>
        <taxon>Capitellidae</taxon>
        <taxon>Capitella</taxon>
    </lineage>
</organism>
<feature type="transmembrane region" description="Helical" evidence="5">
    <location>
        <begin position="116"/>
        <end position="138"/>
    </location>
</feature>
<feature type="transmembrane region" description="Helical" evidence="5">
    <location>
        <begin position="61"/>
        <end position="82"/>
    </location>
</feature>
<dbReference type="OMA" id="CQTIANF"/>
<dbReference type="Proteomes" id="UP000014760">
    <property type="component" value="Unassembled WGS sequence"/>
</dbReference>
<dbReference type="GO" id="GO:0016020">
    <property type="term" value="C:membrane"/>
    <property type="evidence" value="ECO:0007669"/>
    <property type="project" value="UniProtKB-SubCell"/>
</dbReference>
<feature type="transmembrane region" description="Helical" evidence="5">
    <location>
        <begin position="299"/>
        <end position="321"/>
    </location>
</feature>
<evidence type="ECO:0000256" key="2">
    <source>
        <dbReference type="ARBA" id="ARBA00022692"/>
    </source>
</evidence>
<dbReference type="STRING" id="283909.R7TBH1"/>
<proteinExistence type="predicted"/>
<dbReference type="InterPro" id="IPR005829">
    <property type="entry name" value="Sugar_transporter_CS"/>
</dbReference>
<accession>R7TBH1</accession>
<keyword evidence="2 5" id="KW-0812">Transmembrane</keyword>
<dbReference type="EMBL" id="KB311865">
    <property type="protein sequence ID" value="ELT88451.1"/>
    <property type="molecule type" value="Genomic_DNA"/>
</dbReference>
<dbReference type="PANTHER" id="PTHR24064">
    <property type="entry name" value="SOLUTE CARRIER FAMILY 22 MEMBER"/>
    <property type="match status" value="1"/>
</dbReference>
<keyword evidence="4 5" id="KW-0472">Membrane</keyword>
<dbReference type="SUPFAM" id="SSF103473">
    <property type="entry name" value="MFS general substrate transporter"/>
    <property type="match status" value="1"/>
</dbReference>
<dbReference type="EMBL" id="AMQN01015411">
    <property type="status" value="NOT_ANNOTATED_CDS"/>
    <property type="molecule type" value="Genomic_DNA"/>
</dbReference>
<protein>
    <recommendedName>
        <fullName evidence="6">Major facilitator superfamily (MFS) profile domain-containing protein</fullName>
    </recommendedName>
</protein>
<keyword evidence="3 5" id="KW-1133">Transmembrane helix</keyword>
<feature type="non-terminal residue" evidence="7">
    <location>
        <position position="1"/>
    </location>
</feature>
<dbReference type="PROSITE" id="PS50850">
    <property type="entry name" value="MFS"/>
    <property type="match status" value="1"/>
</dbReference>
<keyword evidence="9" id="KW-1185">Reference proteome</keyword>
<sequence length="365" mass="40794">CNTGWKYDQNSYHTIASQWDLVCSDAVWTDTSQVIFKAGAATGELIGAYLMDRFGRKPMHLAGLFGIAVVGASISLAQDFIMFSVLRFILGFFISISTGAGLVLLIELFDAQRRDFAAIASECFWVMGYMLAGFAGYMCIDWRIYQAIASSIALIVIHSCRFLVESPLWISAKGKYDKAEKALKKIARWNNVRVTRIRLKRENAEAERLILMENKVMTSQEEIKHATSPEDVKIVDLFKDGVLLRHCWVFTNFLVYFFLILSSPSFAGGRFLNYYLGGLVEIPAYIFAFLVCKKLGRRLPVVVLHCIVALALVVVIVLHFVNMSVAAEVPLVLTSTLIGKMAITASFAIILPYTKELVPTNIRSV</sequence>
<evidence type="ECO:0000256" key="1">
    <source>
        <dbReference type="ARBA" id="ARBA00004141"/>
    </source>
</evidence>
<dbReference type="InterPro" id="IPR020846">
    <property type="entry name" value="MFS_dom"/>
</dbReference>
<reference evidence="7 9" key="2">
    <citation type="journal article" date="2013" name="Nature">
        <title>Insights into bilaterian evolution from three spiralian genomes.</title>
        <authorList>
            <person name="Simakov O."/>
            <person name="Marletaz F."/>
            <person name="Cho S.J."/>
            <person name="Edsinger-Gonzales E."/>
            <person name="Havlak P."/>
            <person name="Hellsten U."/>
            <person name="Kuo D.H."/>
            <person name="Larsson T."/>
            <person name="Lv J."/>
            <person name="Arendt D."/>
            <person name="Savage R."/>
            <person name="Osoegawa K."/>
            <person name="de Jong P."/>
            <person name="Grimwood J."/>
            <person name="Chapman J.A."/>
            <person name="Shapiro H."/>
            <person name="Aerts A."/>
            <person name="Otillar R.P."/>
            <person name="Terry A.Y."/>
            <person name="Boore J.L."/>
            <person name="Grigoriev I.V."/>
            <person name="Lindberg D.R."/>
            <person name="Seaver E.C."/>
            <person name="Weisblat D.A."/>
            <person name="Putnam N.H."/>
            <person name="Rokhsar D.S."/>
        </authorList>
    </citation>
    <scope>NUCLEOTIDE SEQUENCE</scope>
    <source>
        <strain evidence="7 9">I ESC-2004</strain>
    </source>
</reference>
<dbReference type="Pfam" id="PF07690">
    <property type="entry name" value="MFS_1"/>
    <property type="match status" value="1"/>
</dbReference>
<evidence type="ECO:0000259" key="6">
    <source>
        <dbReference type="PROSITE" id="PS50850"/>
    </source>
</evidence>
<evidence type="ECO:0000256" key="5">
    <source>
        <dbReference type="SAM" id="Phobius"/>
    </source>
</evidence>
<feature type="transmembrane region" description="Helical" evidence="5">
    <location>
        <begin position="88"/>
        <end position="109"/>
    </location>
</feature>
<dbReference type="InterPro" id="IPR036259">
    <property type="entry name" value="MFS_trans_sf"/>
</dbReference>
<gene>
    <name evidence="7" type="ORF">CAPTEDRAFT_44113</name>
</gene>
<feature type="domain" description="Major facilitator superfamily (MFS) profile" evidence="6">
    <location>
        <begin position="1"/>
        <end position="365"/>
    </location>
</feature>
<evidence type="ECO:0000256" key="3">
    <source>
        <dbReference type="ARBA" id="ARBA00022989"/>
    </source>
</evidence>
<name>R7TBH1_CAPTE</name>
<evidence type="ECO:0000313" key="9">
    <source>
        <dbReference type="Proteomes" id="UP000014760"/>
    </source>
</evidence>
<dbReference type="GO" id="GO:0022857">
    <property type="term" value="F:transmembrane transporter activity"/>
    <property type="evidence" value="ECO:0007669"/>
    <property type="project" value="InterPro"/>
</dbReference>
<feature type="non-terminal residue" evidence="7">
    <location>
        <position position="365"/>
    </location>
</feature>
<comment type="subcellular location">
    <subcellularLocation>
        <location evidence="1">Membrane</location>
        <topology evidence="1">Multi-pass membrane protein</topology>
    </subcellularLocation>
</comment>
<dbReference type="InterPro" id="IPR011701">
    <property type="entry name" value="MFS"/>
</dbReference>
<feature type="transmembrane region" description="Helical" evidence="5">
    <location>
        <begin position="272"/>
        <end position="292"/>
    </location>
</feature>
<feature type="transmembrane region" description="Helical" evidence="5">
    <location>
        <begin position="333"/>
        <end position="353"/>
    </location>
</feature>
<reference evidence="9" key="1">
    <citation type="submission" date="2012-12" db="EMBL/GenBank/DDBJ databases">
        <authorList>
            <person name="Hellsten U."/>
            <person name="Grimwood J."/>
            <person name="Chapman J.A."/>
            <person name="Shapiro H."/>
            <person name="Aerts A."/>
            <person name="Otillar R.P."/>
            <person name="Terry A.Y."/>
            <person name="Boore J.L."/>
            <person name="Simakov O."/>
            <person name="Marletaz F."/>
            <person name="Cho S.-J."/>
            <person name="Edsinger-Gonzales E."/>
            <person name="Havlak P."/>
            <person name="Kuo D.-H."/>
            <person name="Larsson T."/>
            <person name="Lv J."/>
            <person name="Arendt D."/>
            <person name="Savage R."/>
            <person name="Osoegawa K."/>
            <person name="de Jong P."/>
            <person name="Lindberg D.R."/>
            <person name="Seaver E.C."/>
            <person name="Weisblat D.A."/>
            <person name="Putnam N.H."/>
            <person name="Grigoriev I.V."/>
            <person name="Rokhsar D.S."/>
        </authorList>
    </citation>
    <scope>NUCLEOTIDE SEQUENCE</scope>
    <source>
        <strain evidence="9">I ESC-2004</strain>
    </source>
</reference>
<feature type="transmembrane region" description="Helical" evidence="5">
    <location>
        <begin position="144"/>
        <end position="164"/>
    </location>
</feature>
<dbReference type="HOGENOM" id="CLU_001265_33_5_1"/>
<feature type="transmembrane region" description="Helical" evidence="5">
    <location>
        <begin position="247"/>
        <end position="266"/>
    </location>
</feature>
<dbReference type="EnsemblMetazoa" id="CapteT44113">
    <property type="protein sequence ID" value="CapteP44113"/>
    <property type="gene ID" value="CapteG44113"/>
</dbReference>
<reference evidence="8" key="3">
    <citation type="submission" date="2015-06" db="UniProtKB">
        <authorList>
            <consortium name="EnsemblMetazoa"/>
        </authorList>
    </citation>
    <scope>IDENTIFICATION</scope>
</reference>
<evidence type="ECO:0000313" key="8">
    <source>
        <dbReference type="EnsemblMetazoa" id="CapteP44113"/>
    </source>
</evidence>
<dbReference type="Gene3D" id="1.20.1250.20">
    <property type="entry name" value="MFS general substrate transporter like domains"/>
    <property type="match status" value="1"/>
</dbReference>
<evidence type="ECO:0000313" key="7">
    <source>
        <dbReference type="EMBL" id="ELT88451.1"/>
    </source>
</evidence>
<dbReference type="AlphaFoldDB" id="R7TBH1"/>
<dbReference type="PROSITE" id="PS00216">
    <property type="entry name" value="SUGAR_TRANSPORT_1"/>
    <property type="match status" value="1"/>
</dbReference>
<evidence type="ECO:0000256" key="4">
    <source>
        <dbReference type="ARBA" id="ARBA00023136"/>
    </source>
</evidence>